<accession>A0ACB7WZN0</accession>
<reference evidence="1 2" key="1">
    <citation type="journal article" date="2021" name="Hortic Res">
        <title>High-quality reference genome and annotation aids understanding of berry development for evergreen blueberry (Vaccinium darrowii).</title>
        <authorList>
            <person name="Yu J."/>
            <person name="Hulse-Kemp A.M."/>
            <person name="Babiker E."/>
            <person name="Staton M."/>
        </authorList>
    </citation>
    <scope>NUCLEOTIDE SEQUENCE [LARGE SCALE GENOMIC DNA]</scope>
    <source>
        <strain evidence="2">cv. NJ 8807/NJ 8810</strain>
        <tissue evidence="1">Young leaf</tissue>
    </source>
</reference>
<evidence type="ECO:0000313" key="2">
    <source>
        <dbReference type="Proteomes" id="UP000828048"/>
    </source>
</evidence>
<name>A0ACB7WZN0_9ERIC</name>
<proteinExistence type="predicted"/>
<gene>
    <name evidence="1" type="ORF">Vadar_010518</name>
</gene>
<protein>
    <submittedName>
        <fullName evidence="1">Uncharacterized protein</fullName>
    </submittedName>
</protein>
<evidence type="ECO:0000313" key="1">
    <source>
        <dbReference type="EMBL" id="KAH7833861.1"/>
    </source>
</evidence>
<comment type="caution">
    <text evidence="1">The sequence shown here is derived from an EMBL/GenBank/DDBJ whole genome shotgun (WGS) entry which is preliminary data.</text>
</comment>
<organism evidence="1 2">
    <name type="scientific">Vaccinium darrowii</name>
    <dbReference type="NCBI Taxonomy" id="229202"/>
    <lineage>
        <taxon>Eukaryota</taxon>
        <taxon>Viridiplantae</taxon>
        <taxon>Streptophyta</taxon>
        <taxon>Embryophyta</taxon>
        <taxon>Tracheophyta</taxon>
        <taxon>Spermatophyta</taxon>
        <taxon>Magnoliopsida</taxon>
        <taxon>eudicotyledons</taxon>
        <taxon>Gunneridae</taxon>
        <taxon>Pentapetalae</taxon>
        <taxon>asterids</taxon>
        <taxon>Ericales</taxon>
        <taxon>Ericaceae</taxon>
        <taxon>Vaccinioideae</taxon>
        <taxon>Vaccinieae</taxon>
        <taxon>Vaccinium</taxon>
    </lineage>
</organism>
<dbReference type="EMBL" id="CM037152">
    <property type="protein sequence ID" value="KAH7833861.1"/>
    <property type="molecule type" value="Genomic_DNA"/>
</dbReference>
<keyword evidence="2" id="KW-1185">Reference proteome</keyword>
<sequence length="207" mass="23431">MKGNEGSNSDVISELPSHLTENILEILPLRDAVRTSVLSSKWRNNWVTLPQLPREEIDSEWVKFFHSLPAIEDMHLDMPFLESFAAGNVPKRLPNTLNQLKVLALSDVCYANLDHVSWALCLLRSSPNLHKLKSIPWPKGTEAAGAMDLFPNGFFKELFLRKADVFNGSVLWVLHQRTGDPAFFRGLEEDMKPMCGIRDLTVPSSYK</sequence>
<dbReference type="Proteomes" id="UP000828048">
    <property type="component" value="Chromosome 2"/>
</dbReference>